<evidence type="ECO:0000313" key="3">
    <source>
        <dbReference type="EMBL" id="MTV82926.1"/>
    </source>
</evidence>
<dbReference type="InterPro" id="IPR005627">
    <property type="entry name" value="CutC-like"/>
</dbReference>
<organism evidence="3 4">
    <name type="scientific">Secundilactobacillus folii</name>
    <dbReference type="NCBI Taxonomy" id="2678357"/>
    <lineage>
        <taxon>Bacteria</taxon>
        <taxon>Bacillati</taxon>
        <taxon>Bacillota</taxon>
        <taxon>Bacilli</taxon>
        <taxon>Lactobacillales</taxon>
        <taxon>Lactobacillaceae</taxon>
        <taxon>Secundilactobacillus</taxon>
    </lineage>
</organism>
<evidence type="ECO:0000256" key="1">
    <source>
        <dbReference type="ARBA" id="ARBA00007768"/>
    </source>
</evidence>
<dbReference type="Gene3D" id="3.20.20.380">
    <property type="entry name" value="Copper homeostasis (CutC) domain"/>
    <property type="match status" value="1"/>
</dbReference>
<name>A0A7X2XZ13_9LACO</name>
<dbReference type="EMBL" id="WNJO01000012">
    <property type="protein sequence ID" value="MTV82926.1"/>
    <property type="molecule type" value="Genomic_DNA"/>
</dbReference>
<dbReference type="Proteomes" id="UP000466388">
    <property type="component" value="Unassembled WGS sequence"/>
</dbReference>
<protein>
    <recommendedName>
        <fullName evidence="2">Copper homeostasis protein cutC homolog</fullName>
    </recommendedName>
</protein>
<keyword evidence="4" id="KW-1185">Reference proteome</keyword>
<gene>
    <name evidence="3" type="ORF">GM612_09735</name>
</gene>
<dbReference type="InterPro" id="IPR036822">
    <property type="entry name" value="CutC-like_dom_sf"/>
</dbReference>
<dbReference type="Pfam" id="PF03932">
    <property type="entry name" value="CutC"/>
    <property type="match status" value="1"/>
</dbReference>
<dbReference type="GO" id="GO:0005507">
    <property type="term" value="F:copper ion binding"/>
    <property type="evidence" value="ECO:0007669"/>
    <property type="project" value="TreeGrafter"/>
</dbReference>
<proteinExistence type="inferred from homology"/>
<sequence length="206" mass="21957">MKLKFIEPLVSNYPALTKSITQQTVRATIADNLTDGGTTPSKGMIAESTVYAHDHQLSLTIMIRPRGGDSVYSDPELKIMEADALDAQQLGADGIIVSALTADGQVDTEAMANLIAAAGGMSVTFGTAVDELNDAQLADNLKWLADNGVEKVLTKPASQPDLARLSKLNNIVGAAGMQLIVWTSSDTQPDQLNEQLGLNYFLQPQK</sequence>
<dbReference type="PANTHER" id="PTHR12598:SF0">
    <property type="entry name" value="COPPER HOMEOSTASIS PROTEIN CUTC HOMOLOG"/>
    <property type="match status" value="1"/>
</dbReference>
<accession>A0A7X2XZ13</accession>
<reference evidence="3 4" key="1">
    <citation type="submission" date="2019-11" db="EMBL/GenBank/DDBJ databases">
        <title>Lactobacillus sp. nov. CRM56-3, isolated from fermented tea leaves.</title>
        <authorList>
            <person name="Phuengjayaem S."/>
            <person name="Tanasupawat S."/>
        </authorList>
    </citation>
    <scope>NUCLEOTIDE SEQUENCE [LARGE SCALE GENOMIC DNA]</scope>
    <source>
        <strain evidence="3 4">CRM56-3</strain>
    </source>
</reference>
<dbReference type="PANTHER" id="PTHR12598">
    <property type="entry name" value="COPPER HOMEOSTASIS PROTEIN CUTC"/>
    <property type="match status" value="1"/>
</dbReference>
<evidence type="ECO:0000256" key="2">
    <source>
        <dbReference type="ARBA" id="ARBA00019014"/>
    </source>
</evidence>
<dbReference type="SUPFAM" id="SSF110395">
    <property type="entry name" value="CutC-like"/>
    <property type="match status" value="1"/>
</dbReference>
<evidence type="ECO:0000313" key="4">
    <source>
        <dbReference type="Proteomes" id="UP000466388"/>
    </source>
</evidence>
<comment type="similarity">
    <text evidence="1">Belongs to the CutC family.</text>
</comment>
<comment type="caution">
    <text evidence="3">The sequence shown here is derived from an EMBL/GenBank/DDBJ whole genome shotgun (WGS) entry which is preliminary data.</text>
</comment>
<dbReference type="AlphaFoldDB" id="A0A7X2XZ13"/>